<organism evidence="1 2">
    <name type="scientific">Paenimyroides tangerinum</name>
    <dbReference type="NCBI Taxonomy" id="2488728"/>
    <lineage>
        <taxon>Bacteria</taxon>
        <taxon>Pseudomonadati</taxon>
        <taxon>Bacteroidota</taxon>
        <taxon>Flavobacteriia</taxon>
        <taxon>Flavobacteriales</taxon>
        <taxon>Flavobacteriaceae</taxon>
        <taxon>Paenimyroides</taxon>
    </lineage>
</organism>
<dbReference type="AlphaFoldDB" id="A0A3P3W5R3"/>
<dbReference type="InterPro" id="IPR024229">
    <property type="entry name" value="DUF3781"/>
</dbReference>
<comment type="caution">
    <text evidence="1">The sequence shown here is derived from an EMBL/GenBank/DDBJ whole genome shotgun (WGS) entry which is preliminary data.</text>
</comment>
<reference evidence="1 2" key="1">
    <citation type="submission" date="2018-11" db="EMBL/GenBank/DDBJ databases">
        <title>Flavobacterium sp. nov., YIM 102701-2 draft genome.</title>
        <authorList>
            <person name="Li G."/>
            <person name="Jiang Y."/>
        </authorList>
    </citation>
    <scope>NUCLEOTIDE SEQUENCE [LARGE SCALE GENOMIC DNA]</scope>
    <source>
        <strain evidence="1 2">YIM 102701-2</strain>
    </source>
</reference>
<proteinExistence type="predicted"/>
<name>A0A3P3W5R3_9FLAO</name>
<keyword evidence="2" id="KW-1185">Reference proteome</keyword>
<evidence type="ECO:0000313" key="2">
    <source>
        <dbReference type="Proteomes" id="UP000275719"/>
    </source>
</evidence>
<dbReference type="RefSeq" id="WP_125019607.1">
    <property type="nucleotide sequence ID" value="NZ_RQVQ01000029.1"/>
</dbReference>
<protein>
    <submittedName>
        <fullName evidence="1">DUF3781 domain-containing protein</fullName>
    </submittedName>
</protein>
<gene>
    <name evidence="1" type="ORF">EG240_11855</name>
</gene>
<dbReference type="Proteomes" id="UP000275719">
    <property type="component" value="Unassembled WGS sequence"/>
</dbReference>
<sequence length="87" mass="10043">MNIDKNNILKNICYAELVFGRINKKLNSNFSKAEIEENIFEVITVTPIDGFERIGKNYYISNVDRNIKITVNSNTFRVITVDKISKV</sequence>
<dbReference type="Pfam" id="PF12636">
    <property type="entry name" value="DUF3781"/>
    <property type="match status" value="1"/>
</dbReference>
<evidence type="ECO:0000313" key="1">
    <source>
        <dbReference type="EMBL" id="RRJ89326.1"/>
    </source>
</evidence>
<accession>A0A3P3W5R3</accession>
<dbReference type="EMBL" id="RQVQ01000029">
    <property type="protein sequence ID" value="RRJ89326.1"/>
    <property type="molecule type" value="Genomic_DNA"/>
</dbReference>
<dbReference type="OrthoDB" id="1093942at2"/>